<keyword evidence="2" id="KW-0812">Transmembrane</keyword>
<gene>
    <name evidence="3" type="ORF">IWZ03DRAFT_410085</name>
</gene>
<evidence type="ECO:0000256" key="2">
    <source>
        <dbReference type="SAM" id="Phobius"/>
    </source>
</evidence>
<feature type="compositionally biased region" description="Basic and acidic residues" evidence="1">
    <location>
        <begin position="94"/>
        <end position="108"/>
    </location>
</feature>
<evidence type="ECO:0000256" key="1">
    <source>
        <dbReference type="SAM" id="MobiDB-lite"/>
    </source>
</evidence>
<reference evidence="3 4" key="1">
    <citation type="submission" date="2024-04" db="EMBL/GenBank/DDBJ databases">
        <title>Phyllosticta paracitricarpa is synonymous to the EU quarantine fungus P. citricarpa based on phylogenomic analyses.</title>
        <authorList>
            <consortium name="Lawrence Berkeley National Laboratory"/>
            <person name="Van Ingen-Buijs V.A."/>
            <person name="Van Westerhoven A.C."/>
            <person name="Haridas S."/>
            <person name="Skiadas P."/>
            <person name="Martin F."/>
            <person name="Groenewald J.Z."/>
            <person name="Crous P.W."/>
            <person name="Seidl M.F."/>
        </authorList>
    </citation>
    <scope>NUCLEOTIDE SEQUENCE [LARGE SCALE GENOMIC DNA]</scope>
    <source>
        <strain evidence="3 4">CBS 123371</strain>
    </source>
</reference>
<protein>
    <submittedName>
        <fullName evidence="3">Uncharacterized protein</fullName>
    </submittedName>
</protein>
<feature type="region of interest" description="Disordered" evidence="1">
    <location>
        <begin position="59"/>
        <end position="113"/>
    </location>
</feature>
<keyword evidence="2" id="KW-0472">Membrane</keyword>
<dbReference type="Proteomes" id="UP001363622">
    <property type="component" value="Unassembled WGS sequence"/>
</dbReference>
<evidence type="ECO:0000313" key="4">
    <source>
        <dbReference type="Proteomes" id="UP001363622"/>
    </source>
</evidence>
<proteinExistence type="predicted"/>
<accession>A0ABR1K874</accession>
<name>A0ABR1K874_9PEZI</name>
<evidence type="ECO:0000313" key="3">
    <source>
        <dbReference type="EMBL" id="KAK7508878.1"/>
    </source>
</evidence>
<keyword evidence="4" id="KW-1185">Reference proteome</keyword>
<feature type="transmembrane region" description="Helical" evidence="2">
    <location>
        <begin position="192"/>
        <end position="214"/>
    </location>
</feature>
<sequence length="224" mass="24996">MAPQTPQARSVARTNTFASQQPLIQLDFALLNRQLCHGTNLFRRLDSCQVTRLSKVQLSTNDAASAHADDNSNPPSSRERDTRQGAEPWRSRRSRIDQIDQGGHKEQGHGGLSQMVRRRPQGLLLSTGIASSSEMPVPFHDYRQSFDHAQALLVLPDDFFTHLLECFQSELASDFTYAACRRFRFESTISQLANSFTSVGGLGMVILMASRLVFEIVATPQFSP</sequence>
<keyword evidence="2" id="KW-1133">Transmembrane helix</keyword>
<organism evidence="3 4">
    <name type="scientific">Phyllosticta citriasiana</name>
    <dbReference type="NCBI Taxonomy" id="595635"/>
    <lineage>
        <taxon>Eukaryota</taxon>
        <taxon>Fungi</taxon>
        <taxon>Dikarya</taxon>
        <taxon>Ascomycota</taxon>
        <taxon>Pezizomycotina</taxon>
        <taxon>Dothideomycetes</taxon>
        <taxon>Dothideomycetes incertae sedis</taxon>
        <taxon>Botryosphaeriales</taxon>
        <taxon>Phyllostictaceae</taxon>
        <taxon>Phyllosticta</taxon>
    </lineage>
</organism>
<comment type="caution">
    <text evidence="3">The sequence shown here is derived from an EMBL/GenBank/DDBJ whole genome shotgun (WGS) entry which is preliminary data.</text>
</comment>
<dbReference type="EMBL" id="JBBPHU010000023">
    <property type="protein sequence ID" value="KAK7508878.1"/>
    <property type="molecule type" value="Genomic_DNA"/>
</dbReference>